<dbReference type="Proteomes" id="UP000461768">
    <property type="component" value="Unassembled WGS sequence"/>
</dbReference>
<evidence type="ECO:0000313" key="2">
    <source>
        <dbReference type="Proteomes" id="UP000461768"/>
    </source>
</evidence>
<evidence type="ECO:0000313" key="1">
    <source>
        <dbReference type="EMBL" id="KAB1440117.1"/>
    </source>
</evidence>
<dbReference type="InterPro" id="IPR005624">
    <property type="entry name" value="PduO/GlcC-like"/>
</dbReference>
<reference evidence="1 2" key="1">
    <citation type="submission" date="2019-09" db="EMBL/GenBank/DDBJ databases">
        <authorList>
            <person name="Valk L.C."/>
        </authorList>
    </citation>
    <scope>NUCLEOTIDE SEQUENCE [LARGE SCALE GENOMIC DNA]</scope>
    <source>
        <strain evidence="1">GalUA</strain>
    </source>
</reference>
<dbReference type="InterPro" id="IPR010371">
    <property type="entry name" value="YBR137W-like"/>
</dbReference>
<protein>
    <recommendedName>
        <fullName evidence="3">Heme-degrading domain-containing protein</fullName>
    </recommendedName>
</protein>
<evidence type="ECO:0008006" key="3">
    <source>
        <dbReference type="Google" id="ProtNLM"/>
    </source>
</evidence>
<dbReference type="InterPro" id="IPR038084">
    <property type="entry name" value="PduO/GlcC-like_sf"/>
</dbReference>
<dbReference type="Pfam" id="PF03928">
    <property type="entry name" value="HbpS-like"/>
    <property type="match status" value="1"/>
</dbReference>
<dbReference type="PIRSF" id="PIRSF008757">
    <property type="entry name" value="UCP008757"/>
    <property type="match status" value="1"/>
</dbReference>
<dbReference type="SUPFAM" id="SSF143744">
    <property type="entry name" value="GlcG-like"/>
    <property type="match status" value="1"/>
</dbReference>
<keyword evidence="2" id="KW-1185">Reference proteome</keyword>
<dbReference type="RefSeq" id="WP_151143452.1">
    <property type="nucleotide sequence ID" value="NZ_WAGX01000004.1"/>
</dbReference>
<dbReference type="Gene3D" id="3.30.450.150">
    <property type="entry name" value="Haem-degrading domain"/>
    <property type="match status" value="1"/>
</dbReference>
<comment type="caution">
    <text evidence="1">The sequence shown here is derived from an EMBL/GenBank/DDBJ whole genome shotgun (WGS) entry which is preliminary data.</text>
</comment>
<accession>A0A7V7UD67</accession>
<name>A0A7V7UD67_9FIRM</name>
<organism evidence="1 2">
    <name type="scientific">Candidatus Galacturonatibacter soehngenii</name>
    <dbReference type="NCBI Taxonomy" id="2307010"/>
    <lineage>
        <taxon>Bacteria</taxon>
        <taxon>Bacillati</taxon>
        <taxon>Bacillota</taxon>
        <taxon>Clostridia</taxon>
        <taxon>Lachnospirales</taxon>
        <taxon>Lachnospiraceae</taxon>
        <taxon>Candidatus Galacturonatibacter</taxon>
    </lineage>
</organism>
<dbReference type="EMBL" id="WAGX01000004">
    <property type="protein sequence ID" value="KAB1440117.1"/>
    <property type="molecule type" value="Genomic_DNA"/>
</dbReference>
<dbReference type="PANTHER" id="PTHR28255:SF1">
    <property type="entry name" value="UPF0303 PROTEIN YBR137W"/>
    <property type="match status" value="1"/>
</dbReference>
<reference evidence="1 2" key="2">
    <citation type="submission" date="2020-02" db="EMBL/GenBank/DDBJ databases">
        <title>Candidatus Galacturonibacter soehngenii shows hetero-acetogenic catabolism of galacturonic acid but lacks a canonical carbon monoxide dehydrogenase/acetyl-CoA synthase complex.</title>
        <authorList>
            <person name="Diender M."/>
            <person name="Stouten G.R."/>
            <person name="Petersen J.F."/>
            <person name="Nielsen P.H."/>
            <person name="Dueholm M.S."/>
            <person name="Pronk J.T."/>
            <person name="Van Loosdrecht M.C.M."/>
        </authorList>
    </citation>
    <scope>NUCLEOTIDE SEQUENCE [LARGE SCALE GENOMIC DNA]</scope>
    <source>
        <strain evidence="1">GalUA</strain>
    </source>
</reference>
<gene>
    <name evidence="1" type="ORF">F7O84_07000</name>
</gene>
<dbReference type="OrthoDB" id="9815315at2"/>
<proteinExistence type="predicted"/>
<dbReference type="PANTHER" id="PTHR28255">
    <property type="match status" value="1"/>
</dbReference>
<dbReference type="AlphaFoldDB" id="A0A7V7UD67"/>
<sequence>MNLTMDEAIKVLEMQEEILQFSHFTNDDAWELGNIIVAAGKKLDVSIAISIRLNNGYTVFQHGFDGTNLLNEKWIDRKFKTVMMAEKSSLYTYMLLNQNEESFEDWGLNPREYAACGGGFPIRIEEVGVIGAVIISGLDHVSDHDLLIKCISKYLHVDEVPRIKAM</sequence>